<reference evidence="3 4" key="1">
    <citation type="submission" date="2024-02" db="EMBL/GenBank/DDBJ databases">
        <title>Draft genome sequence of Collimonas sp. strain H4R21, an effective mineral-weathering bacterial strain isolated from the beech rhizosphere.</title>
        <authorList>
            <person name="Morin E."/>
            <person name="Uroz S."/>
            <person name="Leveau J.H.J."/>
            <person name="Kumar R."/>
            <person name="Rey M.W."/>
            <person name="Pham J."/>
        </authorList>
    </citation>
    <scope>NUCLEOTIDE SEQUENCE [LARGE SCALE GENOMIC DNA]</scope>
    <source>
        <strain evidence="3 4">H4R21</strain>
    </source>
</reference>
<name>A0ABU9PRD2_9BURK</name>
<dbReference type="Pfam" id="PF13432">
    <property type="entry name" value="TPR_16"/>
    <property type="match status" value="2"/>
</dbReference>
<dbReference type="InterPro" id="IPR002201">
    <property type="entry name" value="Glyco_trans_9"/>
</dbReference>
<dbReference type="Proteomes" id="UP001495910">
    <property type="component" value="Unassembled WGS sequence"/>
</dbReference>
<feature type="repeat" description="TPR" evidence="1">
    <location>
        <begin position="217"/>
        <end position="250"/>
    </location>
</feature>
<dbReference type="PROSITE" id="PS50005">
    <property type="entry name" value="TPR"/>
    <property type="match status" value="4"/>
</dbReference>
<feature type="repeat" description="TPR" evidence="1">
    <location>
        <begin position="251"/>
        <end position="284"/>
    </location>
</feature>
<sequence length="672" mass="75017">MQPADPNRLTCFACQRIFAFFFCGIFCVSLIVNGTISCCKPHAGFYFFASLSGKLSPLSIGQEAVPAFPVRYNPRLKTPTLSCIQKTTLLLLMSDEQELPTSMMNDGMPAVPQELAADLLASAVALHRAGRFIEAEAGYRRILSVDMSHADAIHLLGVIAVQRGDPVEAEALIRKALAYREDAVFLGNLGSLLCETGRLAEAEAALRRALELNSGYAEAYFNLGNLLHDTDRLAEAENAFCRALELNPDFAKAHNNLGNLFNGTRRFAEAESALLRALKLNPDFPEAHYNLGNLFYMTRRPVEAEAAYCRVLELDQDFAKAHGNLGKLFYEARRFPEAESAYRRALELKPDYAEALFGLGLLLLALGRYAEAWPYYELRYSPEREKQEFVLPDLPYPQWRGESLSNKSLLLYPEQGFGDQIQFARYASMLKQCGASRLTLVCTPAIKSLLETVDGIDAVVTETESLPAHDYWSFVMSLPLHLSTTLDTIPDRLPYLRAAAERVAAWLPRLPSRKLKVGLVWSGNPRVGNFNANAVDQRRSMHIGHFLPLLQLPGIAFVSLQKDEAARAQLEELPPDLRPLDLMGAVQDFGDTAAIIQNLDLVITVDTAIAHLAGALNKPVWVLSRFDGCWRWLEERDDSPWYPGVLRLFQQPVAGDWATPIARVREDLLRMR</sequence>
<gene>
    <name evidence="3" type="ORF">V8G57_04030</name>
</gene>
<dbReference type="PROSITE" id="PS50293">
    <property type="entry name" value="TPR_REGION"/>
    <property type="match status" value="2"/>
</dbReference>
<evidence type="ECO:0000313" key="3">
    <source>
        <dbReference type="EMBL" id="MEM4986552.1"/>
    </source>
</evidence>
<organism evidence="3 4">
    <name type="scientific">Collimonas rhizosphaerae</name>
    <dbReference type="NCBI Taxonomy" id="3126357"/>
    <lineage>
        <taxon>Bacteria</taxon>
        <taxon>Pseudomonadati</taxon>
        <taxon>Pseudomonadota</taxon>
        <taxon>Betaproteobacteria</taxon>
        <taxon>Burkholderiales</taxon>
        <taxon>Oxalobacteraceae</taxon>
        <taxon>Collimonas</taxon>
    </lineage>
</organism>
<keyword evidence="1" id="KW-0802">TPR repeat</keyword>
<feature type="repeat" description="TPR" evidence="1">
    <location>
        <begin position="319"/>
        <end position="352"/>
    </location>
</feature>
<feature type="repeat" description="TPR" evidence="1">
    <location>
        <begin position="285"/>
        <end position="318"/>
    </location>
</feature>
<keyword evidence="4" id="KW-1185">Reference proteome</keyword>
<keyword evidence="2" id="KW-1133">Transmembrane helix</keyword>
<dbReference type="SMART" id="SM00028">
    <property type="entry name" value="TPR"/>
    <property type="match status" value="8"/>
</dbReference>
<keyword evidence="2" id="KW-0472">Membrane</keyword>
<dbReference type="PANTHER" id="PTHR44809">
    <property type="match status" value="1"/>
</dbReference>
<dbReference type="Gene3D" id="3.40.50.2000">
    <property type="entry name" value="Glycogen Phosphorylase B"/>
    <property type="match status" value="1"/>
</dbReference>
<dbReference type="PANTHER" id="PTHR44809:SF1">
    <property type="entry name" value="PROTEIN O-MANNOSYL-TRANSFERASE TMTC1"/>
    <property type="match status" value="1"/>
</dbReference>
<dbReference type="Pfam" id="PF01075">
    <property type="entry name" value="Glyco_transf_9"/>
    <property type="match status" value="1"/>
</dbReference>
<proteinExistence type="predicted"/>
<keyword evidence="2" id="KW-0812">Transmembrane</keyword>
<comment type="caution">
    <text evidence="3">The sequence shown here is derived from an EMBL/GenBank/DDBJ whole genome shotgun (WGS) entry which is preliminary data.</text>
</comment>
<accession>A0ABU9PRD2</accession>
<evidence type="ECO:0000256" key="2">
    <source>
        <dbReference type="SAM" id="Phobius"/>
    </source>
</evidence>
<protein>
    <submittedName>
        <fullName evidence="3">Tetratricopeptide repeat protein</fullName>
    </submittedName>
</protein>
<feature type="transmembrane region" description="Helical" evidence="2">
    <location>
        <begin position="12"/>
        <end position="32"/>
    </location>
</feature>
<dbReference type="InterPro" id="IPR011990">
    <property type="entry name" value="TPR-like_helical_dom_sf"/>
</dbReference>
<dbReference type="SUPFAM" id="SSF48452">
    <property type="entry name" value="TPR-like"/>
    <property type="match status" value="2"/>
</dbReference>
<dbReference type="SUPFAM" id="SSF53756">
    <property type="entry name" value="UDP-Glycosyltransferase/glycogen phosphorylase"/>
    <property type="match status" value="1"/>
</dbReference>
<evidence type="ECO:0000256" key="1">
    <source>
        <dbReference type="PROSITE-ProRule" id="PRU00339"/>
    </source>
</evidence>
<dbReference type="RefSeq" id="WP_342828277.1">
    <property type="nucleotide sequence ID" value="NZ_JBANDC010000002.1"/>
</dbReference>
<evidence type="ECO:0000313" key="4">
    <source>
        <dbReference type="Proteomes" id="UP001495910"/>
    </source>
</evidence>
<dbReference type="EMBL" id="JBANDC010000002">
    <property type="protein sequence ID" value="MEM4986552.1"/>
    <property type="molecule type" value="Genomic_DNA"/>
</dbReference>
<dbReference type="InterPro" id="IPR052943">
    <property type="entry name" value="TMTC_O-mannosyl-trnsfr"/>
</dbReference>
<dbReference type="InterPro" id="IPR019734">
    <property type="entry name" value="TPR_rpt"/>
</dbReference>
<dbReference type="Gene3D" id="1.25.40.10">
    <property type="entry name" value="Tetratricopeptide repeat domain"/>
    <property type="match status" value="5"/>
</dbReference>
<dbReference type="Pfam" id="PF13424">
    <property type="entry name" value="TPR_12"/>
    <property type="match status" value="1"/>
</dbReference>